<reference evidence="1 2" key="1">
    <citation type="submission" date="2014-04" db="EMBL/GenBank/DDBJ databases">
        <authorList>
            <consortium name="DOE Joint Genome Institute"/>
            <person name="Kuo A."/>
            <person name="Kohler A."/>
            <person name="Nagy L.G."/>
            <person name="Floudas D."/>
            <person name="Copeland A."/>
            <person name="Barry K.W."/>
            <person name="Cichocki N."/>
            <person name="Veneault-Fourrey C."/>
            <person name="LaButti K."/>
            <person name="Lindquist E.A."/>
            <person name="Lipzen A."/>
            <person name="Lundell T."/>
            <person name="Morin E."/>
            <person name="Murat C."/>
            <person name="Sun H."/>
            <person name="Tunlid A."/>
            <person name="Henrissat B."/>
            <person name="Grigoriev I.V."/>
            <person name="Hibbett D.S."/>
            <person name="Martin F."/>
            <person name="Nordberg H.P."/>
            <person name="Cantor M.N."/>
            <person name="Hua S.X."/>
        </authorList>
    </citation>
    <scope>NUCLEOTIDE SEQUENCE [LARGE SCALE GENOMIC DNA]</scope>
    <source>
        <strain evidence="1 2">LaAM-08-1</strain>
    </source>
</reference>
<dbReference type="PANTHER" id="PTHR23409:SF18">
    <property type="entry name" value="RIBONUCLEOSIDE-DIPHOSPHATE REDUCTASE SUBUNIT M2"/>
    <property type="match status" value="1"/>
</dbReference>
<evidence type="ECO:0000313" key="1">
    <source>
        <dbReference type="EMBL" id="KIJ89734.1"/>
    </source>
</evidence>
<dbReference type="SUPFAM" id="SSF47240">
    <property type="entry name" value="Ferritin-like"/>
    <property type="match status" value="1"/>
</dbReference>
<dbReference type="EMBL" id="KN839466">
    <property type="protein sequence ID" value="KIJ89734.1"/>
    <property type="molecule type" value="Genomic_DNA"/>
</dbReference>
<dbReference type="HOGENOM" id="CLU_1147343_0_0_1"/>
<accession>A0A0C9WGN1</accession>
<evidence type="ECO:0000313" key="2">
    <source>
        <dbReference type="Proteomes" id="UP000054477"/>
    </source>
</evidence>
<dbReference type="InterPro" id="IPR009078">
    <property type="entry name" value="Ferritin-like_SF"/>
</dbReference>
<name>A0A0C9WGN1_9AGAR</name>
<dbReference type="GO" id="GO:0016491">
    <property type="term" value="F:oxidoreductase activity"/>
    <property type="evidence" value="ECO:0007669"/>
    <property type="project" value="InterPro"/>
</dbReference>
<dbReference type="GO" id="GO:0009263">
    <property type="term" value="P:deoxyribonucleotide biosynthetic process"/>
    <property type="evidence" value="ECO:0007669"/>
    <property type="project" value="InterPro"/>
</dbReference>
<organism evidence="1 2">
    <name type="scientific">Laccaria amethystina LaAM-08-1</name>
    <dbReference type="NCBI Taxonomy" id="1095629"/>
    <lineage>
        <taxon>Eukaryota</taxon>
        <taxon>Fungi</taxon>
        <taxon>Dikarya</taxon>
        <taxon>Basidiomycota</taxon>
        <taxon>Agaricomycotina</taxon>
        <taxon>Agaricomycetes</taxon>
        <taxon>Agaricomycetidae</taxon>
        <taxon>Agaricales</taxon>
        <taxon>Agaricineae</taxon>
        <taxon>Hydnangiaceae</taxon>
        <taxon>Laccaria</taxon>
    </lineage>
</organism>
<sequence length="242" mass="27151">MNAIRWTPTPSKKLELLLDSPTKVSKKLFVKLTDGERLPNKKAAAALAALSLDSPTKVSKKLFVKLTDDELLPESDTIGDNKEVGEEAQLQELRKNVTTSRTLSGGEPLLKESKRRFVLFPIQYNEIWQMYKKAEASFWTAEEMDLSTDLHDWNNCMNDNERQFISHILTLFAASDDIINENLLERFSNEVSSSSLTACWFHSATKNATREAGVGSKSGINHLSTTDNTAQSSKTFALDEDF</sequence>
<dbReference type="Gene3D" id="1.10.620.20">
    <property type="entry name" value="Ribonucleotide Reductase, subunit A"/>
    <property type="match status" value="1"/>
</dbReference>
<reference evidence="2" key="2">
    <citation type="submission" date="2015-01" db="EMBL/GenBank/DDBJ databases">
        <title>Evolutionary Origins and Diversification of the Mycorrhizal Mutualists.</title>
        <authorList>
            <consortium name="DOE Joint Genome Institute"/>
            <consortium name="Mycorrhizal Genomics Consortium"/>
            <person name="Kohler A."/>
            <person name="Kuo A."/>
            <person name="Nagy L.G."/>
            <person name="Floudas D."/>
            <person name="Copeland A."/>
            <person name="Barry K.W."/>
            <person name="Cichocki N."/>
            <person name="Veneault-Fourrey C."/>
            <person name="LaButti K."/>
            <person name="Lindquist E.A."/>
            <person name="Lipzen A."/>
            <person name="Lundell T."/>
            <person name="Morin E."/>
            <person name="Murat C."/>
            <person name="Riley R."/>
            <person name="Ohm R."/>
            <person name="Sun H."/>
            <person name="Tunlid A."/>
            <person name="Henrissat B."/>
            <person name="Grigoriev I.V."/>
            <person name="Hibbett D.S."/>
            <person name="Martin F."/>
        </authorList>
    </citation>
    <scope>NUCLEOTIDE SEQUENCE [LARGE SCALE GENOMIC DNA]</scope>
    <source>
        <strain evidence="2">LaAM-08-1</strain>
    </source>
</reference>
<protein>
    <submittedName>
        <fullName evidence="1">Uncharacterized protein</fullName>
    </submittedName>
</protein>
<dbReference type="AlphaFoldDB" id="A0A0C9WGN1"/>
<dbReference type="InterPro" id="IPR012348">
    <property type="entry name" value="RNR-like"/>
</dbReference>
<keyword evidence="2" id="KW-1185">Reference proteome</keyword>
<dbReference type="STRING" id="1095629.A0A0C9WGN1"/>
<dbReference type="Proteomes" id="UP000054477">
    <property type="component" value="Unassembled WGS sequence"/>
</dbReference>
<gene>
    <name evidence="1" type="ORF">K443DRAFT_15830</name>
</gene>
<proteinExistence type="predicted"/>
<dbReference type="Pfam" id="PF00268">
    <property type="entry name" value="Ribonuc_red_sm"/>
    <property type="match status" value="1"/>
</dbReference>
<dbReference type="OrthoDB" id="10248373at2759"/>
<dbReference type="PANTHER" id="PTHR23409">
    <property type="entry name" value="RIBONUCLEOSIDE-DIPHOSPHATE REDUCTASE SMALL CHAIN"/>
    <property type="match status" value="1"/>
</dbReference>
<dbReference type="InterPro" id="IPR000358">
    <property type="entry name" value="RNR_small_fam"/>
</dbReference>